<evidence type="ECO:0000259" key="11">
    <source>
        <dbReference type="Pfam" id="PF02558"/>
    </source>
</evidence>
<reference evidence="13 14" key="1">
    <citation type="submission" date="2020-09" db="EMBL/GenBank/DDBJ databases">
        <title>Marinomonas sp. nov., isolated from the cysticercosis algae of Qingdao, China.</title>
        <authorList>
            <person name="Sun X."/>
        </authorList>
    </citation>
    <scope>NUCLEOTIDE SEQUENCE [LARGE SCALE GENOMIC DNA]</scope>
    <source>
        <strain evidence="13 14">SM2066</strain>
    </source>
</reference>
<comment type="pathway">
    <text evidence="1 10">Cofactor biosynthesis; (R)-pantothenate biosynthesis; (R)-pantoate from 3-methyl-2-oxobutanoate: step 2/2.</text>
</comment>
<dbReference type="InterPro" id="IPR008927">
    <property type="entry name" value="6-PGluconate_DH-like_C_sf"/>
</dbReference>
<evidence type="ECO:0000256" key="4">
    <source>
        <dbReference type="ARBA" id="ARBA00019465"/>
    </source>
</evidence>
<organism evidence="13 14">
    <name type="scientific">Marinomonas colpomeniae</name>
    <dbReference type="NCBI Taxonomy" id="2774408"/>
    <lineage>
        <taxon>Bacteria</taxon>
        <taxon>Pseudomonadati</taxon>
        <taxon>Pseudomonadota</taxon>
        <taxon>Gammaproteobacteria</taxon>
        <taxon>Oceanospirillales</taxon>
        <taxon>Oceanospirillaceae</taxon>
        <taxon>Marinomonas</taxon>
    </lineage>
</organism>
<proteinExistence type="inferred from homology"/>
<dbReference type="Proteomes" id="UP000604161">
    <property type="component" value="Unassembled WGS sequence"/>
</dbReference>
<dbReference type="InterPro" id="IPR013332">
    <property type="entry name" value="KPR_N"/>
</dbReference>
<evidence type="ECO:0000256" key="5">
    <source>
        <dbReference type="ARBA" id="ARBA00022655"/>
    </source>
</evidence>
<dbReference type="Gene3D" id="3.40.50.720">
    <property type="entry name" value="NAD(P)-binding Rossmann-like Domain"/>
    <property type="match status" value="1"/>
</dbReference>
<feature type="domain" description="Ketopantoate reductase C-terminal" evidence="12">
    <location>
        <begin position="180"/>
        <end position="287"/>
    </location>
</feature>
<evidence type="ECO:0000256" key="7">
    <source>
        <dbReference type="ARBA" id="ARBA00023002"/>
    </source>
</evidence>
<keyword evidence="6 10" id="KW-0521">NADP</keyword>
<dbReference type="InterPro" id="IPR003710">
    <property type="entry name" value="ApbA"/>
</dbReference>
<comment type="catalytic activity">
    <reaction evidence="9 10">
        <text>(R)-pantoate + NADP(+) = 2-dehydropantoate + NADPH + H(+)</text>
        <dbReference type="Rhea" id="RHEA:16233"/>
        <dbReference type="ChEBI" id="CHEBI:11561"/>
        <dbReference type="ChEBI" id="CHEBI:15378"/>
        <dbReference type="ChEBI" id="CHEBI:15980"/>
        <dbReference type="ChEBI" id="CHEBI:57783"/>
        <dbReference type="ChEBI" id="CHEBI:58349"/>
        <dbReference type="EC" id="1.1.1.169"/>
    </reaction>
</comment>
<gene>
    <name evidence="13" type="ORF">IF202_12685</name>
</gene>
<dbReference type="Gene3D" id="1.10.1040.10">
    <property type="entry name" value="N-(1-d-carboxylethyl)-l-norvaline Dehydrogenase, domain 2"/>
    <property type="match status" value="1"/>
</dbReference>
<dbReference type="RefSeq" id="WP_191595296.1">
    <property type="nucleotide sequence ID" value="NZ_JACYFC010000004.1"/>
</dbReference>
<dbReference type="NCBIfam" id="TIGR00745">
    <property type="entry name" value="apbA_panE"/>
    <property type="match status" value="1"/>
</dbReference>
<evidence type="ECO:0000313" key="14">
    <source>
        <dbReference type="Proteomes" id="UP000604161"/>
    </source>
</evidence>
<dbReference type="SUPFAM" id="SSF51735">
    <property type="entry name" value="NAD(P)-binding Rossmann-fold domains"/>
    <property type="match status" value="1"/>
</dbReference>
<dbReference type="EMBL" id="JACYFC010000004">
    <property type="protein sequence ID" value="MBD5771903.1"/>
    <property type="molecule type" value="Genomic_DNA"/>
</dbReference>
<feature type="domain" description="Ketopantoate reductase N-terminal" evidence="11">
    <location>
        <begin position="6"/>
        <end position="162"/>
    </location>
</feature>
<evidence type="ECO:0000256" key="8">
    <source>
        <dbReference type="ARBA" id="ARBA00032024"/>
    </source>
</evidence>
<dbReference type="InterPro" id="IPR013328">
    <property type="entry name" value="6PGD_dom2"/>
</dbReference>
<evidence type="ECO:0000256" key="3">
    <source>
        <dbReference type="ARBA" id="ARBA00013014"/>
    </source>
</evidence>
<dbReference type="InterPro" id="IPR013752">
    <property type="entry name" value="KPA_reductase"/>
</dbReference>
<dbReference type="EC" id="1.1.1.169" evidence="3 10"/>
<keyword evidence="5 10" id="KW-0566">Pantothenate biosynthesis</keyword>
<dbReference type="Pfam" id="PF02558">
    <property type="entry name" value="ApbA"/>
    <property type="match status" value="1"/>
</dbReference>
<dbReference type="PANTHER" id="PTHR43765:SF2">
    <property type="entry name" value="2-DEHYDROPANTOATE 2-REDUCTASE"/>
    <property type="match status" value="1"/>
</dbReference>
<comment type="caution">
    <text evidence="13">The sequence shown here is derived from an EMBL/GenBank/DDBJ whole genome shotgun (WGS) entry which is preliminary data.</text>
</comment>
<dbReference type="PANTHER" id="PTHR43765">
    <property type="entry name" value="2-DEHYDROPANTOATE 2-REDUCTASE-RELATED"/>
    <property type="match status" value="1"/>
</dbReference>
<evidence type="ECO:0000256" key="9">
    <source>
        <dbReference type="ARBA" id="ARBA00048793"/>
    </source>
</evidence>
<evidence type="ECO:0000313" key="13">
    <source>
        <dbReference type="EMBL" id="MBD5771903.1"/>
    </source>
</evidence>
<protein>
    <recommendedName>
        <fullName evidence="4 10">2-dehydropantoate 2-reductase</fullName>
        <ecNumber evidence="3 10">1.1.1.169</ecNumber>
    </recommendedName>
    <alternativeName>
        <fullName evidence="8 10">Ketopantoate reductase</fullName>
    </alternativeName>
</protein>
<dbReference type="SUPFAM" id="SSF48179">
    <property type="entry name" value="6-phosphogluconate dehydrogenase C-terminal domain-like"/>
    <property type="match status" value="1"/>
</dbReference>
<evidence type="ECO:0000256" key="6">
    <source>
        <dbReference type="ARBA" id="ARBA00022857"/>
    </source>
</evidence>
<evidence type="ECO:0000256" key="1">
    <source>
        <dbReference type="ARBA" id="ARBA00004994"/>
    </source>
</evidence>
<dbReference type="InterPro" id="IPR050838">
    <property type="entry name" value="Ketopantoate_reductase"/>
</dbReference>
<sequence>MNNTPWLVIGAGAIGLFWACKLQTLGHKVHLVYRSENPGKKITLESFTDESGNQQSTISKHKIKSFTAQELTERESTEKYDKVMICTKSFDLKDAYLQVASQITEDADIACLCNGIGAQEELQHALLETQTLWAGTTSEGILKVDINHIKHTGLGDTYFGQWIETTPAKTFPLDNLTVTNIHQRVIEKLAVNAIINPITALFNIHNGDILNEEYKSLLAASFIELASVFSHPKFSYIEQSKHLTSNNIKNRINTIAQLTRLNRSSMYEDLKLQRQTENNFISGFLLKNSPIELPIQQLLHDGIAFPEHREENKKKLLSIT</sequence>
<evidence type="ECO:0000256" key="10">
    <source>
        <dbReference type="RuleBase" id="RU362068"/>
    </source>
</evidence>
<dbReference type="Pfam" id="PF08546">
    <property type="entry name" value="ApbA_C"/>
    <property type="match status" value="1"/>
</dbReference>
<evidence type="ECO:0000256" key="2">
    <source>
        <dbReference type="ARBA" id="ARBA00007870"/>
    </source>
</evidence>
<keyword evidence="7 10" id="KW-0560">Oxidoreductase</keyword>
<accession>A0ABR8P396</accession>
<dbReference type="InterPro" id="IPR036291">
    <property type="entry name" value="NAD(P)-bd_dom_sf"/>
</dbReference>
<evidence type="ECO:0000259" key="12">
    <source>
        <dbReference type="Pfam" id="PF08546"/>
    </source>
</evidence>
<name>A0ABR8P396_9GAMM</name>
<keyword evidence="14" id="KW-1185">Reference proteome</keyword>
<dbReference type="GO" id="GO:0008677">
    <property type="term" value="F:2-dehydropantoate 2-reductase activity"/>
    <property type="evidence" value="ECO:0007669"/>
    <property type="project" value="UniProtKB-EC"/>
</dbReference>
<comment type="function">
    <text evidence="10">Catalyzes the NADPH-dependent reduction of ketopantoate into pantoic acid.</text>
</comment>
<comment type="similarity">
    <text evidence="2 10">Belongs to the ketopantoate reductase family.</text>
</comment>